<organism evidence="1 2">
    <name type="scientific">Candidatus Venteria ishoeyi</name>
    <dbReference type="NCBI Taxonomy" id="1899563"/>
    <lineage>
        <taxon>Bacteria</taxon>
        <taxon>Pseudomonadati</taxon>
        <taxon>Pseudomonadota</taxon>
        <taxon>Gammaproteobacteria</taxon>
        <taxon>Thiotrichales</taxon>
        <taxon>Thiotrichaceae</taxon>
        <taxon>Venteria</taxon>
    </lineage>
</organism>
<name>A0A1H6FBL1_9GAMM</name>
<dbReference type="AlphaFoldDB" id="A0A1H6FBL1"/>
<reference evidence="1 2" key="1">
    <citation type="submission" date="2016-10" db="EMBL/GenBank/DDBJ databases">
        <authorList>
            <person name="de Groot N.N."/>
        </authorList>
    </citation>
    <scope>NUCLEOTIDE SEQUENCE [LARGE SCALE GENOMIC DNA]</scope>
    <source>
        <strain evidence="1">MBHS1</strain>
    </source>
</reference>
<accession>A0A1H6FBL1</accession>
<dbReference type="EMBL" id="FMSV02000531">
    <property type="protein sequence ID" value="SEH07482.1"/>
    <property type="molecule type" value="Genomic_DNA"/>
</dbReference>
<protein>
    <submittedName>
        <fullName evidence="1">Uncharacterized protein</fullName>
    </submittedName>
</protein>
<keyword evidence="2" id="KW-1185">Reference proteome</keyword>
<evidence type="ECO:0000313" key="2">
    <source>
        <dbReference type="Proteomes" id="UP000236724"/>
    </source>
</evidence>
<gene>
    <name evidence="1" type="ORF">MBHS_03357</name>
</gene>
<proteinExistence type="predicted"/>
<dbReference type="RefSeq" id="WP_146066813.1">
    <property type="nucleotide sequence ID" value="NZ_FMSV02000531.1"/>
</dbReference>
<sequence length="717" mass="82046">MMSNSPLNKRFFHVCPFHLWFSPAYCLPINTELSVIHPLFAARMQQLGLFLEQQEQTLIAELLHQKELIALFPKLSIEQTESMLQQHYALFCKAMSSGELSLYAQWVEQQQGDDALSLSVSQSAQLTQAFLAYLSPLQDIWVQAWCQEQFNAALRASELSEQIQQISQQIEMIAWQTINEFCMDYDEQALPDASDLQQSLLLLLQDWHNTLLQHPDCPEVMPGLEFLRLFAHHLLFAYPLLDGSWGRLLIKLDWALSGFENTGQDGIPVGHCLSDALETLLAATPDFPFIRLVMTQALPHYAVLDTPISDWLLIALLLRTRPETLLHLRYLQSLNLCYWQQQRASQLETLQQAHYKAFQALQQQLQGRKNSAINVGQMESFTAVCTDLNKLIDSLDVYDELNQQAAPAALDDKLWRAVLYESCMAVATTDNPQWAIQVFRYHFSLRLAPDLRHPHWQQVKQLNEALQHFSVDSKSVRLVIWREAIRLILKEFDIIVQENLFFAQHTAVELIDASQIRTQADKQDTQNHYIVGQLALNNCLYSPRRAVLLAKMQCARYLQAHADNIEQHDLDTLIQSSAQSFHEMVNEHHGLQDTLAMLQAALPEVRLGVKLSQQLSSIMQQLIFWLTLEHSEVVGKTGEMAIKSCLRDVCLILLRIAQGLEGAAFDPQATLAWWQQHLQDATSVQHRQLLMICLTGLPELLVKSLGEEARRYFQPDV</sequence>
<evidence type="ECO:0000313" key="1">
    <source>
        <dbReference type="EMBL" id="SEH07482.1"/>
    </source>
</evidence>
<dbReference type="Proteomes" id="UP000236724">
    <property type="component" value="Unassembled WGS sequence"/>
</dbReference>